<dbReference type="eggNOG" id="COG1167">
    <property type="taxonomic scope" value="Bacteria"/>
</dbReference>
<dbReference type="CDD" id="cd07377">
    <property type="entry name" value="WHTH_GntR"/>
    <property type="match status" value="1"/>
</dbReference>
<dbReference type="STRING" id="94624.Bpet0647"/>
<evidence type="ECO:0000256" key="4">
    <source>
        <dbReference type="ARBA" id="ARBA00023125"/>
    </source>
</evidence>
<keyword evidence="5" id="KW-0804">Transcription</keyword>
<dbReference type="InterPro" id="IPR004839">
    <property type="entry name" value="Aminotransferase_I/II_large"/>
</dbReference>
<dbReference type="SMART" id="SM00345">
    <property type="entry name" value="HTH_GNTR"/>
    <property type="match status" value="1"/>
</dbReference>
<evidence type="ECO:0000256" key="5">
    <source>
        <dbReference type="ARBA" id="ARBA00023163"/>
    </source>
</evidence>
<dbReference type="GO" id="GO:0003677">
    <property type="term" value="F:DNA binding"/>
    <property type="evidence" value="ECO:0007669"/>
    <property type="project" value="UniProtKB-KW"/>
</dbReference>
<dbReference type="InterPro" id="IPR036390">
    <property type="entry name" value="WH_DNA-bd_sf"/>
</dbReference>
<dbReference type="InterPro" id="IPR015422">
    <property type="entry name" value="PyrdxlP-dep_Trfase_small"/>
</dbReference>
<dbReference type="Proteomes" id="UP000001225">
    <property type="component" value="Chromosome"/>
</dbReference>
<dbReference type="Pfam" id="PF00155">
    <property type="entry name" value="Aminotran_1_2"/>
    <property type="match status" value="1"/>
</dbReference>
<dbReference type="InterPro" id="IPR015424">
    <property type="entry name" value="PyrdxlP-dep_Trfase"/>
</dbReference>
<keyword evidence="2" id="KW-0663">Pyridoxal phosphate</keyword>
<evidence type="ECO:0000256" key="2">
    <source>
        <dbReference type="ARBA" id="ARBA00022898"/>
    </source>
</evidence>
<dbReference type="EMBL" id="AM902716">
    <property type="protein sequence ID" value="CAP40978.1"/>
    <property type="molecule type" value="Genomic_DNA"/>
</dbReference>
<dbReference type="GO" id="GO:0003700">
    <property type="term" value="F:DNA-binding transcription factor activity"/>
    <property type="evidence" value="ECO:0007669"/>
    <property type="project" value="InterPro"/>
</dbReference>
<evidence type="ECO:0000313" key="7">
    <source>
        <dbReference type="EMBL" id="CAP40978.1"/>
    </source>
</evidence>
<dbReference type="InterPro" id="IPR000524">
    <property type="entry name" value="Tscrpt_reg_HTH_GntR"/>
</dbReference>
<dbReference type="Pfam" id="PF00392">
    <property type="entry name" value="GntR"/>
    <property type="match status" value="1"/>
</dbReference>
<keyword evidence="4" id="KW-0238">DNA-binding</keyword>
<dbReference type="Gene3D" id="3.40.640.10">
    <property type="entry name" value="Type I PLP-dependent aspartate aminotransferase-like (Major domain)"/>
    <property type="match status" value="1"/>
</dbReference>
<evidence type="ECO:0000313" key="8">
    <source>
        <dbReference type="Proteomes" id="UP000001225"/>
    </source>
</evidence>
<sequence length="526" mass="56421">MIPVQGGACGQAGFLPLYANRSVQYRYTFPYHLDYWPGRTAMTVTLASESAAGWRPVRQADATLVAQLADDVARRIDDQGLRPGTRLPSIRKMAEQAGVSRFTVVEAYDRLVARGLVQSRRGAGFFVRARRGPLAAAARAASAGDIAAPPARIDVAWLLRNMFREPEASAMPGGAGLLPADWLDPGMVSAAVRAVGRAVRGHLVAYGSPLGYAPLRQQLASRLQADGVPAHPDHNLLTTNGVTHGLDLVARHLVRPGDAVLVEDPAWFVIFGRLAAFGARLIGVPRGPDGPDLEQLDRLAALHKPRLFIINGAVHNPTGHTLSAGAAYDILRLAERHDFLVVEDDTYGELHPGGAMKLASLDRLNRVILAGGFSKMLAASLRVGYLAANAELLQKLADLKMLAGLTTPELGERVVHRVLVEGQYRRHIERVRARVNVARQQCLSALVGLGLAVPHEPHAGMFVWADCGRDSESLARTAVDHGLLLAPGSLFSPSQAPSTMMRFSVSMVDTPGIWQAVARVLAAPGN</sequence>
<evidence type="ECO:0000259" key="6">
    <source>
        <dbReference type="PROSITE" id="PS50949"/>
    </source>
</evidence>
<evidence type="ECO:0000256" key="1">
    <source>
        <dbReference type="ARBA" id="ARBA00005384"/>
    </source>
</evidence>
<dbReference type="Gene3D" id="1.10.10.10">
    <property type="entry name" value="Winged helix-like DNA-binding domain superfamily/Winged helix DNA-binding domain"/>
    <property type="match status" value="1"/>
</dbReference>
<proteinExistence type="inferred from homology"/>
<dbReference type="Gene3D" id="3.90.1150.10">
    <property type="entry name" value="Aspartate Aminotransferase, domain 1"/>
    <property type="match status" value="1"/>
</dbReference>
<dbReference type="PANTHER" id="PTHR46577:SF2">
    <property type="entry name" value="TRANSCRIPTIONAL REGULATORY PROTEIN"/>
    <property type="match status" value="1"/>
</dbReference>
<keyword evidence="8" id="KW-1185">Reference proteome</keyword>
<accession>A9I4D3</accession>
<dbReference type="GO" id="GO:0030170">
    <property type="term" value="F:pyridoxal phosphate binding"/>
    <property type="evidence" value="ECO:0007669"/>
    <property type="project" value="InterPro"/>
</dbReference>
<dbReference type="InterPro" id="IPR036388">
    <property type="entry name" value="WH-like_DNA-bd_sf"/>
</dbReference>
<dbReference type="InterPro" id="IPR051446">
    <property type="entry name" value="HTH_trans_reg/aminotransferase"/>
</dbReference>
<dbReference type="InterPro" id="IPR015421">
    <property type="entry name" value="PyrdxlP-dep_Trfase_major"/>
</dbReference>
<dbReference type="SUPFAM" id="SSF53383">
    <property type="entry name" value="PLP-dependent transferases"/>
    <property type="match status" value="1"/>
</dbReference>
<dbReference type="PANTHER" id="PTHR46577">
    <property type="entry name" value="HTH-TYPE TRANSCRIPTIONAL REGULATORY PROTEIN GABR"/>
    <property type="match status" value="1"/>
</dbReference>
<gene>
    <name evidence="7" type="ordered locus">Bpet0647</name>
</gene>
<dbReference type="KEGG" id="bpt:Bpet0647"/>
<reference evidence="7 8" key="1">
    <citation type="journal article" date="2008" name="BMC Genomics">
        <title>The missing link: Bordetella petrii is endowed with both the metabolic versatility of environmental bacteria and virulence traits of pathogenic Bordetellae.</title>
        <authorList>
            <person name="Gross R."/>
            <person name="Guzman C.A."/>
            <person name="Sebaihia M."/>
            <person name="Martins Dos Santos V.A."/>
            <person name="Pieper D.H."/>
            <person name="Koebnik R."/>
            <person name="Lechner M."/>
            <person name="Bartels D."/>
            <person name="Buhrmester J."/>
            <person name="Choudhuri J.V."/>
            <person name="Ebensen T."/>
            <person name="Gaigalat L."/>
            <person name="Herrmann S."/>
            <person name="Khachane A.N."/>
            <person name="Larisch C."/>
            <person name="Link S."/>
            <person name="Linke B."/>
            <person name="Meyer F."/>
            <person name="Mormann S."/>
            <person name="Nakunst D."/>
            <person name="Rueckert C."/>
            <person name="Schneiker-Bekel S."/>
            <person name="Schulze K."/>
            <person name="Vorhoelter F.J."/>
            <person name="Yevsa T."/>
            <person name="Engle J.T."/>
            <person name="Goldman W.E."/>
            <person name="Puehler A."/>
            <person name="Goebel U.B."/>
            <person name="Goesmann A."/>
            <person name="Bloecker H."/>
            <person name="Kaiser O."/>
            <person name="Martinez-Arias R."/>
        </authorList>
    </citation>
    <scope>NUCLEOTIDE SEQUENCE [LARGE SCALE GENOMIC DNA]</scope>
    <source>
        <strain evidence="8">ATCC BAA-461 / DSM 12804 / CCUG 43448 / CIP 107267 / Se-1111R</strain>
    </source>
</reference>
<name>A9I4D3_BORPD</name>
<dbReference type="PROSITE" id="PS50949">
    <property type="entry name" value="HTH_GNTR"/>
    <property type="match status" value="1"/>
</dbReference>
<dbReference type="CDD" id="cd00609">
    <property type="entry name" value="AAT_like"/>
    <property type="match status" value="1"/>
</dbReference>
<comment type="similarity">
    <text evidence="1">In the C-terminal section; belongs to the class-I pyridoxal-phosphate-dependent aminotransferase family.</text>
</comment>
<keyword evidence="3" id="KW-0805">Transcription regulation</keyword>
<evidence type="ECO:0000256" key="3">
    <source>
        <dbReference type="ARBA" id="ARBA00023015"/>
    </source>
</evidence>
<dbReference type="SUPFAM" id="SSF46785">
    <property type="entry name" value="Winged helix' DNA-binding domain"/>
    <property type="match status" value="1"/>
</dbReference>
<protein>
    <submittedName>
        <fullName evidence="7">Transcriptional regulator, GntR-family</fullName>
    </submittedName>
</protein>
<dbReference type="AlphaFoldDB" id="A9I4D3"/>
<organism evidence="7 8">
    <name type="scientific">Bordetella petrii (strain ATCC BAA-461 / DSM 12804 / CCUG 43448 / CIP 107267 / Se-1111R)</name>
    <dbReference type="NCBI Taxonomy" id="340100"/>
    <lineage>
        <taxon>Bacteria</taxon>
        <taxon>Pseudomonadati</taxon>
        <taxon>Pseudomonadota</taxon>
        <taxon>Betaproteobacteria</taxon>
        <taxon>Burkholderiales</taxon>
        <taxon>Alcaligenaceae</taxon>
        <taxon>Bordetella</taxon>
    </lineage>
</organism>
<dbReference type="PRINTS" id="PR00035">
    <property type="entry name" value="HTHGNTR"/>
</dbReference>
<feature type="domain" description="HTH gntR-type" evidence="6">
    <location>
        <begin position="62"/>
        <end position="130"/>
    </location>
</feature>